<protein>
    <submittedName>
        <fullName evidence="7">TetR family transcriptional regulator</fullName>
    </submittedName>
</protein>
<name>A0A542ER95_9ACTN</name>
<dbReference type="PANTHER" id="PTHR30055:SF234">
    <property type="entry name" value="HTH-TYPE TRANSCRIPTIONAL REGULATOR BETI"/>
    <property type="match status" value="1"/>
</dbReference>
<dbReference type="SUPFAM" id="SSF48498">
    <property type="entry name" value="Tetracyclin repressor-like, C-terminal domain"/>
    <property type="match status" value="1"/>
</dbReference>
<dbReference type="InterPro" id="IPR049445">
    <property type="entry name" value="TetR_SbtR-like_C"/>
</dbReference>
<reference evidence="7 8" key="1">
    <citation type="submission" date="2019-06" db="EMBL/GenBank/DDBJ databases">
        <title>Sequencing the genomes of 1000 actinobacteria strains.</title>
        <authorList>
            <person name="Klenk H.-P."/>
        </authorList>
    </citation>
    <scope>NUCLEOTIDE SEQUENCE [LARGE SCALE GENOMIC DNA]</scope>
    <source>
        <strain evidence="7 8">DSM 17305</strain>
    </source>
</reference>
<dbReference type="PANTHER" id="PTHR30055">
    <property type="entry name" value="HTH-TYPE TRANSCRIPTIONAL REGULATOR RUTR"/>
    <property type="match status" value="1"/>
</dbReference>
<evidence type="ECO:0000256" key="3">
    <source>
        <dbReference type="ARBA" id="ARBA00023163"/>
    </source>
</evidence>
<feature type="domain" description="HTH tetR-type" evidence="6">
    <location>
        <begin position="23"/>
        <end position="82"/>
    </location>
</feature>
<dbReference type="Pfam" id="PF00440">
    <property type="entry name" value="TetR_N"/>
    <property type="match status" value="1"/>
</dbReference>
<dbReference type="InterPro" id="IPR036271">
    <property type="entry name" value="Tet_transcr_reg_TetR-rel_C_sf"/>
</dbReference>
<accession>A0A542ER95</accession>
<dbReference type="EMBL" id="VFMM01000001">
    <property type="protein sequence ID" value="TQJ17686.1"/>
    <property type="molecule type" value="Genomic_DNA"/>
</dbReference>
<feature type="DNA-binding region" description="H-T-H motif" evidence="4">
    <location>
        <begin position="45"/>
        <end position="64"/>
    </location>
</feature>
<dbReference type="InterPro" id="IPR050109">
    <property type="entry name" value="HTH-type_TetR-like_transc_reg"/>
</dbReference>
<evidence type="ECO:0000256" key="5">
    <source>
        <dbReference type="SAM" id="MobiDB-lite"/>
    </source>
</evidence>
<feature type="region of interest" description="Disordered" evidence="5">
    <location>
        <begin position="1"/>
        <end position="22"/>
    </location>
</feature>
<evidence type="ECO:0000313" key="8">
    <source>
        <dbReference type="Proteomes" id="UP000316298"/>
    </source>
</evidence>
<sequence>MSGTIWGPTPVTQGKDEMRADAQRNRDRLVAVAAEVVGQYGADASLEEIARRAGVGSATLHRHFGGRIALLEAVFRSSIDAVCAQATELLDDPDPLQALTSWLHTVVAHATGSRGLATALVMSGDCGSDAHARLLTAGRKLLDRAQKEDVVPEDTRIEDLLKLANGISLASGDDPDQAARLLTLAIRGIAPTRSE</sequence>
<dbReference type="Proteomes" id="UP000316298">
    <property type="component" value="Unassembled WGS sequence"/>
</dbReference>
<keyword evidence="1" id="KW-0805">Transcription regulation</keyword>
<keyword evidence="2 4" id="KW-0238">DNA-binding</keyword>
<comment type="caution">
    <text evidence="7">The sequence shown here is derived from an EMBL/GenBank/DDBJ whole genome shotgun (WGS) entry which is preliminary data.</text>
</comment>
<evidence type="ECO:0000256" key="2">
    <source>
        <dbReference type="ARBA" id="ARBA00023125"/>
    </source>
</evidence>
<dbReference type="Pfam" id="PF21597">
    <property type="entry name" value="TetR_C_43"/>
    <property type="match status" value="1"/>
</dbReference>
<evidence type="ECO:0000256" key="1">
    <source>
        <dbReference type="ARBA" id="ARBA00023015"/>
    </source>
</evidence>
<dbReference type="Gene3D" id="1.10.357.10">
    <property type="entry name" value="Tetracycline Repressor, domain 2"/>
    <property type="match status" value="1"/>
</dbReference>
<dbReference type="PROSITE" id="PS50977">
    <property type="entry name" value="HTH_TETR_2"/>
    <property type="match status" value="1"/>
</dbReference>
<dbReference type="AlphaFoldDB" id="A0A542ER95"/>
<dbReference type="GO" id="GO:0000976">
    <property type="term" value="F:transcription cis-regulatory region binding"/>
    <property type="evidence" value="ECO:0007669"/>
    <property type="project" value="TreeGrafter"/>
</dbReference>
<organism evidence="7 8">
    <name type="scientific">Kribbella jejuensis</name>
    <dbReference type="NCBI Taxonomy" id="236068"/>
    <lineage>
        <taxon>Bacteria</taxon>
        <taxon>Bacillati</taxon>
        <taxon>Actinomycetota</taxon>
        <taxon>Actinomycetes</taxon>
        <taxon>Propionibacteriales</taxon>
        <taxon>Kribbellaceae</taxon>
        <taxon>Kribbella</taxon>
    </lineage>
</organism>
<gene>
    <name evidence="7" type="ORF">FB475_1812</name>
</gene>
<evidence type="ECO:0000256" key="4">
    <source>
        <dbReference type="PROSITE-ProRule" id="PRU00335"/>
    </source>
</evidence>
<evidence type="ECO:0000259" key="6">
    <source>
        <dbReference type="PROSITE" id="PS50977"/>
    </source>
</evidence>
<keyword evidence="3" id="KW-0804">Transcription</keyword>
<proteinExistence type="predicted"/>
<dbReference type="PRINTS" id="PR00455">
    <property type="entry name" value="HTHTETR"/>
</dbReference>
<evidence type="ECO:0000313" key="7">
    <source>
        <dbReference type="EMBL" id="TQJ17686.1"/>
    </source>
</evidence>
<dbReference type="SUPFAM" id="SSF46689">
    <property type="entry name" value="Homeodomain-like"/>
    <property type="match status" value="1"/>
</dbReference>
<keyword evidence="8" id="KW-1185">Reference proteome</keyword>
<dbReference type="InterPro" id="IPR001647">
    <property type="entry name" value="HTH_TetR"/>
</dbReference>
<dbReference type="GO" id="GO:0003700">
    <property type="term" value="F:DNA-binding transcription factor activity"/>
    <property type="evidence" value="ECO:0007669"/>
    <property type="project" value="TreeGrafter"/>
</dbReference>
<dbReference type="InterPro" id="IPR009057">
    <property type="entry name" value="Homeodomain-like_sf"/>
</dbReference>